<dbReference type="InterPro" id="IPR002112">
    <property type="entry name" value="Leuzip_Jun"/>
</dbReference>
<reference evidence="7" key="1">
    <citation type="submission" date="2022-01" db="EMBL/GenBank/DDBJ databases">
        <authorList>
            <person name="King R."/>
        </authorList>
    </citation>
    <scope>NUCLEOTIDE SEQUENCE</scope>
</reference>
<gene>
    <name evidence="7" type="ORF">NEZAVI_LOCUS1655</name>
</gene>
<evidence type="ECO:0000256" key="5">
    <source>
        <dbReference type="SAM" id="Coils"/>
    </source>
</evidence>
<feature type="coiled-coil region" evidence="5">
    <location>
        <begin position="147"/>
        <end position="188"/>
    </location>
</feature>
<keyword evidence="5" id="KW-0175">Coiled coil</keyword>
<dbReference type="InterPro" id="IPR050946">
    <property type="entry name" value="AP-1_TF_bZIP"/>
</dbReference>
<dbReference type="PROSITE" id="PS50217">
    <property type="entry name" value="BZIP"/>
    <property type="match status" value="1"/>
</dbReference>
<dbReference type="InterPro" id="IPR004827">
    <property type="entry name" value="bZIP"/>
</dbReference>
<dbReference type="Pfam" id="PF00170">
    <property type="entry name" value="bZIP_1"/>
    <property type="match status" value="1"/>
</dbReference>
<dbReference type="GO" id="GO:0000981">
    <property type="term" value="F:DNA-binding transcription factor activity, RNA polymerase II-specific"/>
    <property type="evidence" value="ECO:0007669"/>
    <property type="project" value="TreeGrafter"/>
</dbReference>
<sequence>MSRGQLRLDIEEMRYNPVSVYENNPMLTALTTPDFLKEVNFHERIATFGKNIQSDDWSEHAVKRNDILASPDISMPYISNGYLADPYMSSSVEYELPTELEDLGTLVKKEPSSEPTSDKELTDKEYEEKLKLERRRMKNREAAHRCRRKKMEKISQLEGQVKSLQSENSRIMDNIKRLEEEAAYLRALCRQRRCPQCDPIMDQ</sequence>
<dbReference type="Gene3D" id="1.20.5.170">
    <property type="match status" value="1"/>
</dbReference>
<evidence type="ECO:0000256" key="2">
    <source>
        <dbReference type="ARBA" id="ARBA00023015"/>
    </source>
</evidence>
<dbReference type="GO" id="GO:0005667">
    <property type="term" value="C:transcription regulator complex"/>
    <property type="evidence" value="ECO:0007669"/>
    <property type="project" value="TreeGrafter"/>
</dbReference>
<dbReference type="CDD" id="cd14696">
    <property type="entry name" value="bZIP_Jun"/>
    <property type="match status" value="1"/>
</dbReference>
<comment type="similarity">
    <text evidence="1">Belongs to the bZIP family. Jun subfamily.</text>
</comment>
<dbReference type="Proteomes" id="UP001152798">
    <property type="component" value="Chromosome 1"/>
</dbReference>
<dbReference type="AlphaFoldDB" id="A0A9P0H2Q9"/>
<dbReference type="GO" id="GO:0051726">
    <property type="term" value="P:regulation of cell cycle"/>
    <property type="evidence" value="ECO:0007669"/>
    <property type="project" value="TreeGrafter"/>
</dbReference>
<keyword evidence="3" id="KW-0238">DNA-binding</keyword>
<dbReference type="PANTHER" id="PTHR11462">
    <property type="entry name" value="JUN TRANSCRIPTION FACTOR-RELATED"/>
    <property type="match status" value="1"/>
</dbReference>
<evidence type="ECO:0000313" key="8">
    <source>
        <dbReference type="Proteomes" id="UP001152798"/>
    </source>
</evidence>
<dbReference type="PANTHER" id="PTHR11462:SF35">
    <property type="entry name" value="TRANSCRIPTION FACTOR JRA"/>
    <property type="match status" value="1"/>
</dbReference>
<organism evidence="7 8">
    <name type="scientific">Nezara viridula</name>
    <name type="common">Southern green stink bug</name>
    <name type="synonym">Cimex viridulus</name>
    <dbReference type="NCBI Taxonomy" id="85310"/>
    <lineage>
        <taxon>Eukaryota</taxon>
        <taxon>Metazoa</taxon>
        <taxon>Ecdysozoa</taxon>
        <taxon>Arthropoda</taxon>
        <taxon>Hexapoda</taxon>
        <taxon>Insecta</taxon>
        <taxon>Pterygota</taxon>
        <taxon>Neoptera</taxon>
        <taxon>Paraneoptera</taxon>
        <taxon>Hemiptera</taxon>
        <taxon>Heteroptera</taxon>
        <taxon>Panheteroptera</taxon>
        <taxon>Pentatomomorpha</taxon>
        <taxon>Pentatomoidea</taxon>
        <taxon>Pentatomidae</taxon>
        <taxon>Pentatominae</taxon>
        <taxon>Nezara</taxon>
    </lineage>
</organism>
<proteinExistence type="inferred from homology"/>
<dbReference type="SUPFAM" id="SSF57959">
    <property type="entry name" value="Leucine zipper domain"/>
    <property type="match status" value="1"/>
</dbReference>
<evidence type="ECO:0000256" key="1">
    <source>
        <dbReference type="ARBA" id="ARBA00006882"/>
    </source>
</evidence>
<dbReference type="PROSITE" id="PS00036">
    <property type="entry name" value="BZIP_BASIC"/>
    <property type="match status" value="1"/>
</dbReference>
<dbReference type="InterPro" id="IPR046347">
    <property type="entry name" value="bZIP_sf"/>
</dbReference>
<evidence type="ECO:0000256" key="4">
    <source>
        <dbReference type="ARBA" id="ARBA00023163"/>
    </source>
</evidence>
<evidence type="ECO:0000259" key="6">
    <source>
        <dbReference type="PROSITE" id="PS50217"/>
    </source>
</evidence>
<dbReference type="GO" id="GO:0000978">
    <property type="term" value="F:RNA polymerase II cis-regulatory region sequence-specific DNA binding"/>
    <property type="evidence" value="ECO:0007669"/>
    <property type="project" value="TreeGrafter"/>
</dbReference>
<accession>A0A9P0H2Q9</accession>
<keyword evidence="2" id="KW-0805">Transcription regulation</keyword>
<name>A0A9P0H2Q9_NEZVI</name>
<feature type="domain" description="BZIP" evidence="6">
    <location>
        <begin position="129"/>
        <end position="192"/>
    </location>
</feature>
<keyword evidence="4" id="KW-0804">Transcription</keyword>
<dbReference type="EMBL" id="OV725077">
    <property type="protein sequence ID" value="CAH1390452.1"/>
    <property type="molecule type" value="Genomic_DNA"/>
</dbReference>
<evidence type="ECO:0000256" key="3">
    <source>
        <dbReference type="ARBA" id="ARBA00023125"/>
    </source>
</evidence>
<evidence type="ECO:0000313" key="7">
    <source>
        <dbReference type="EMBL" id="CAH1390452.1"/>
    </source>
</evidence>
<dbReference type="PRINTS" id="PR00043">
    <property type="entry name" value="LEUZIPPRJUN"/>
</dbReference>
<dbReference type="GO" id="GO:0042127">
    <property type="term" value="P:regulation of cell population proliferation"/>
    <property type="evidence" value="ECO:0007669"/>
    <property type="project" value="TreeGrafter"/>
</dbReference>
<dbReference type="SMART" id="SM00338">
    <property type="entry name" value="BRLZ"/>
    <property type="match status" value="1"/>
</dbReference>
<dbReference type="GO" id="GO:0005634">
    <property type="term" value="C:nucleus"/>
    <property type="evidence" value="ECO:0007669"/>
    <property type="project" value="UniProtKB-ARBA"/>
</dbReference>
<keyword evidence="8" id="KW-1185">Reference proteome</keyword>
<protein>
    <recommendedName>
        <fullName evidence="6">BZIP domain-containing protein</fullName>
    </recommendedName>
</protein>
<dbReference type="OrthoDB" id="2187714at2759"/>